<dbReference type="InterPro" id="IPR013799">
    <property type="entry name" value="STAT_TF_prot_interaction"/>
</dbReference>
<keyword evidence="8" id="KW-0804">Transcription</keyword>
<keyword evidence="3" id="KW-0963">Cytoplasm</keyword>
<dbReference type="Pfam" id="PF02864">
    <property type="entry name" value="STAT_bind"/>
    <property type="match status" value="1"/>
</dbReference>
<dbReference type="Gene3D" id="1.10.238.10">
    <property type="entry name" value="EF-hand"/>
    <property type="match status" value="1"/>
</dbReference>
<dbReference type="OrthoDB" id="19300at2759"/>
<dbReference type="Pfam" id="PF21354">
    <property type="entry name" value="STAT_linker"/>
    <property type="match status" value="1"/>
</dbReference>
<dbReference type="SMART" id="SM00964">
    <property type="entry name" value="STAT_int"/>
    <property type="match status" value="1"/>
</dbReference>
<keyword evidence="6" id="KW-0805">Transcription regulation</keyword>
<dbReference type="SUPFAM" id="SSF47655">
    <property type="entry name" value="STAT"/>
    <property type="match status" value="1"/>
</dbReference>
<sequence length="745" mass="86621">MANVVGQHLASFNRNQKAILGMSQQWTQVQDMPAYFLSKLTSTYADIFPIQIRDCFSVWIEEKPWNQIDENVECHRNDYALPLLKELLQLIQNKAKVIPEFKEYLFFIQNKYINEPLHFVRDMKFCLNYEEQLLAKSQSNITLPSHDEIIEGSLLQMSEEFHNLNTWDAGIVGGLKELQKKQEEFVILFRELPIVTAYFKKAEKDIRERVNEMENLKSEILNQSETDAIIELHQEVEKTRSRKEYIVQHLRVCIQQIWDLANSIVQTLQMSVEKLMQIQQTFLDMDLPKWKHRQQIACNGLPLDSSILQSLQKKCEMLQTLIDKNLHVIQKLEEILNLLPLEKPENLPTTTTVKQKLAQLLVSLVCRTFIVEHQPPQVLRKDTKFEASVSFLAGKALNVQSRLPKVHAYILTEAQARTVLANKFDKSTIRDLLNNESTVEILPSGKVHAKFKNLVLKDFKREPRKGGQRIAEEKYCLLFDTKIKIGEYDLQTPLRALSVPVIITSHVNQECQALATISWDHQFSSQSRLLFEVPLSVPWQELANLLNAKFEHEAGRGLTEDHLNYLASKLFGQSCDYSSCHVTFDMFCKDNMRDDDFTFWDLFYNAMRLTKDHLYVAWKKGNIEGFISKAKAELYGVHHTSPFTCKDLQIRSLPLLIMDTPKWTHLYPNKPKEQEHIFGGNFDDSQKTDGKSEYEKFIWTIKMSSSEDEQEDKTDQECGAALIELITDTDLDQFLFDNYENEMVH</sequence>
<keyword evidence="5" id="KW-0727">SH2 domain</keyword>
<comment type="subcellular location">
    <subcellularLocation>
        <location evidence="2">Cytoplasm</location>
    </subcellularLocation>
    <subcellularLocation>
        <location evidence="1">Nucleus</location>
    </subcellularLocation>
</comment>
<dbReference type="InterPro" id="IPR012345">
    <property type="entry name" value="STAT_TF_DNA-bd_N"/>
</dbReference>
<dbReference type="InterPro" id="IPR013800">
    <property type="entry name" value="STAT_TF_alpha"/>
</dbReference>
<evidence type="ECO:0000256" key="9">
    <source>
        <dbReference type="ARBA" id="ARBA00023242"/>
    </source>
</evidence>
<dbReference type="GO" id="GO:0003700">
    <property type="term" value="F:DNA-binding transcription factor activity"/>
    <property type="evidence" value="ECO:0007669"/>
    <property type="project" value="InterPro"/>
</dbReference>
<dbReference type="SUPFAM" id="SSF48092">
    <property type="entry name" value="Transcription factor STAT-4 N-domain"/>
    <property type="match status" value="1"/>
</dbReference>
<dbReference type="PANTHER" id="PTHR11801">
    <property type="entry name" value="SIGNAL TRANSDUCER AND ACTIVATOR OF TRANSCRIPTION"/>
    <property type="match status" value="1"/>
</dbReference>
<keyword evidence="12" id="KW-1185">Reference proteome</keyword>
<dbReference type="EMBL" id="CACVKT020003076">
    <property type="protein sequence ID" value="CAC5381636.1"/>
    <property type="molecule type" value="Genomic_DNA"/>
</dbReference>
<dbReference type="InterPro" id="IPR013801">
    <property type="entry name" value="STAT_TF_DNA-bd"/>
</dbReference>
<evidence type="ECO:0000256" key="8">
    <source>
        <dbReference type="ARBA" id="ARBA00023163"/>
    </source>
</evidence>
<dbReference type="SUPFAM" id="SSF49417">
    <property type="entry name" value="p53-like transcription factors"/>
    <property type="match status" value="1"/>
</dbReference>
<dbReference type="Proteomes" id="UP000507470">
    <property type="component" value="Unassembled WGS sequence"/>
</dbReference>
<dbReference type="Gene3D" id="1.20.1050.20">
    <property type="entry name" value="STAT transcription factor, all-alpha domain"/>
    <property type="match status" value="1"/>
</dbReference>
<protein>
    <submittedName>
        <fullName evidence="11">STAT5B</fullName>
    </submittedName>
</protein>
<dbReference type="InterPro" id="IPR036535">
    <property type="entry name" value="STAT_N_sf"/>
</dbReference>
<dbReference type="GO" id="GO:0007165">
    <property type="term" value="P:signal transduction"/>
    <property type="evidence" value="ECO:0007669"/>
    <property type="project" value="InterPro"/>
</dbReference>
<feature type="domain" description="STAT transcription factor protein interaction" evidence="10">
    <location>
        <begin position="25"/>
        <end position="140"/>
    </location>
</feature>
<evidence type="ECO:0000313" key="11">
    <source>
        <dbReference type="EMBL" id="CAC5381636.1"/>
    </source>
</evidence>
<dbReference type="InterPro" id="IPR015988">
    <property type="entry name" value="STAT_TF_CC"/>
</dbReference>
<dbReference type="Gene3D" id="1.10.532.10">
    <property type="entry name" value="STAT transcription factor, N-terminal domain"/>
    <property type="match status" value="1"/>
</dbReference>
<evidence type="ECO:0000256" key="2">
    <source>
        <dbReference type="ARBA" id="ARBA00004496"/>
    </source>
</evidence>
<dbReference type="GO" id="GO:0005737">
    <property type="term" value="C:cytoplasm"/>
    <property type="evidence" value="ECO:0007669"/>
    <property type="project" value="UniProtKB-SubCell"/>
</dbReference>
<dbReference type="InterPro" id="IPR048988">
    <property type="entry name" value="STAT_linker"/>
</dbReference>
<name>A0A6J8BDE3_MYTCO</name>
<keyword evidence="9" id="KW-0539">Nucleus</keyword>
<dbReference type="InterPro" id="IPR008967">
    <property type="entry name" value="p53-like_TF_DNA-bd_sf"/>
</dbReference>
<proteinExistence type="predicted"/>
<gene>
    <name evidence="11" type="ORF">MCOR_17484</name>
</gene>
<evidence type="ECO:0000256" key="1">
    <source>
        <dbReference type="ARBA" id="ARBA00004123"/>
    </source>
</evidence>
<evidence type="ECO:0000259" key="10">
    <source>
        <dbReference type="SMART" id="SM00964"/>
    </source>
</evidence>
<dbReference type="Pfam" id="PF01017">
    <property type="entry name" value="STAT_alpha"/>
    <property type="match status" value="1"/>
</dbReference>
<evidence type="ECO:0000256" key="5">
    <source>
        <dbReference type="ARBA" id="ARBA00022999"/>
    </source>
</evidence>
<evidence type="ECO:0000313" key="12">
    <source>
        <dbReference type="Proteomes" id="UP000507470"/>
    </source>
</evidence>
<dbReference type="Gene3D" id="2.60.40.630">
    <property type="entry name" value="STAT transcription factor, DNA-binding domain"/>
    <property type="match status" value="1"/>
</dbReference>
<evidence type="ECO:0000256" key="4">
    <source>
        <dbReference type="ARBA" id="ARBA00022553"/>
    </source>
</evidence>
<evidence type="ECO:0000256" key="6">
    <source>
        <dbReference type="ARBA" id="ARBA00023015"/>
    </source>
</evidence>
<accession>A0A6J8BDE3</accession>
<organism evidence="11 12">
    <name type="scientific">Mytilus coruscus</name>
    <name type="common">Sea mussel</name>
    <dbReference type="NCBI Taxonomy" id="42192"/>
    <lineage>
        <taxon>Eukaryota</taxon>
        <taxon>Metazoa</taxon>
        <taxon>Spiralia</taxon>
        <taxon>Lophotrochozoa</taxon>
        <taxon>Mollusca</taxon>
        <taxon>Bivalvia</taxon>
        <taxon>Autobranchia</taxon>
        <taxon>Pteriomorphia</taxon>
        <taxon>Mytilida</taxon>
        <taxon>Mytiloidea</taxon>
        <taxon>Mytilidae</taxon>
        <taxon>Mytilinae</taxon>
        <taxon>Mytilus</taxon>
    </lineage>
</organism>
<dbReference type="InterPro" id="IPR001217">
    <property type="entry name" value="STAT"/>
</dbReference>
<dbReference type="AlphaFoldDB" id="A0A6J8BDE3"/>
<evidence type="ECO:0000256" key="3">
    <source>
        <dbReference type="ARBA" id="ARBA00022490"/>
    </source>
</evidence>
<keyword evidence="4" id="KW-0597">Phosphoprotein</keyword>
<dbReference type="GO" id="GO:0003677">
    <property type="term" value="F:DNA binding"/>
    <property type="evidence" value="ECO:0007669"/>
    <property type="project" value="UniProtKB-KW"/>
</dbReference>
<dbReference type="Pfam" id="PF02865">
    <property type="entry name" value="STAT_int"/>
    <property type="match status" value="1"/>
</dbReference>
<evidence type="ECO:0000256" key="7">
    <source>
        <dbReference type="ARBA" id="ARBA00023125"/>
    </source>
</evidence>
<reference evidence="11 12" key="1">
    <citation type="submission" date="2020-06" db="EMBL/GenBank/DDBJ databases">
        <authorList>
            <person name="Li R."/>
            <person name="Bekaert M."/>
        </authorList>
    </citation>
    <scope>NUCLEOTIDE SEQUENCE [LARGE SCALE GENOMIC DNA]</scope>
    <source>
        <strain evidence="12">wild</strain>
    </source>
</reference>
<dbReference type="GO" id="GO:0005634">
    <property type="term" value="C:nucleus"/>
    <property type="evidence" value="ECO:0007669"/>
    <property type="project" value="UniProtKB-SubCell"/>
</dbReference>
<keyword evidence="7" id="KW-0238">DNA-binding</keyword>